<sequence>MKRCRESSIRYFIKLIHCDKYREFLRDWQRSGFVDDFDELTGNRLERYGLINALNCNKKSVDHKRTISKYFEMYILKNPDKFI</sequence>
<dbReference type="RefSeq" id="WP_167882006.1">
    <property type="nucleotide sequence ID" value="NZ_RQFD01000019.1"/>
</dbReference>
<evidence type="ECO:0000313" key="1">
    <source>
        <dbReference type="EMBL" id="TGK45934.1"/>
    </source>
</evidence>
<proteinExistence type="predicted"/>
<protein>
    <submittedName>
        <fullName evidence="1">Uncharacterized protein</fullName>
    </submittedName>
</protein>
<accession>A0ABY2KZD5</accession>
<reference evidence="2" key="1">
    <citation type="journal article" date="2019" name="PLoS Negl. Trop. Dis.">
        <title>Revisiting the worldwide diversity of Leptospira species in the environment.</title>
        <authorList>
            <person name="Vincent A.T."/>
            <person name="Schiettekatte O."/>
            <person name="Bourhy P."/>
            <person name="Veyrier F.J."/>
            <person name="Picardeau M."/>
        </authorList>
    </citation>
    <scope>NUCLEOTIDE SEQUENCE [LARGE SCALE GENOMIC DNA]</scope>
    <source>
        <strain evidence="2">201800295</strain>
    </source>
</reference>
<evidence type="ECO:0000313" key="2">
    <source>
        <dbReference type="Proteomes" id="UP000297617"/>
    </source>
</evidence>
<dbReference type="EMBL" id="RQFD01000019">
    <property type="protein sequence ID" value="TGK45934.1"/>
    <property type="molecule type" value="Genomic_DNA"/>
</dbReference>
<name>A0ABY2KZD5_9LEPT</name>
<dbReference type="Proteomes" id="UP000297617">
    <property type="component" value="Unassembled WGS sequence"/>
</dbReference>
<keyword evidence="2" id="KW-1185">Reference proteome</keyword>
<gene>
    <name evidence="1" type="ORF">EHQ10_18710</name>
</gene>
<comment type="caution">
    <text evidence="1">The sequence shown here is derived from an EMBL/GenBank/DDBJ whole genome shotgun (WGS) entry which is preliminary data.</text>
</comment>
<organism evidence="1 2">
    <name type="scientific">Leptospira bouyouniensis</name>
    <dbReference type="NCBI Taxonomy" id="2484911"/>
    <lineage>
        <taxon>Bacteria</taxon>
        <taxon>Pseudomonadati</taxon>
        <taxon>Spirochaetota</taxon>
        <taxon>Spirochaetia</taxon>
        <taxon>Leptospirales</taxon>
        <taxon>Leptospiraceae</taxon>
        <taxon>Leptospira</taxon>
    </lineage>
</organism>